<keyword evidence="1" id="KW-0732">Signal</keyword>
<gene>
    <name evidence="2" type="ORF">OCU04_009653</name>
</gene>
<keyword evidence="3" id="KW-1185">Reference proteome</keyword>
<protein>
    <submittedName>
        <fullName evidence="2">Uncharacterized protein</fullName>
    </submittedName>
</protein>
<evidence type="ECO:0000256" key="1">
    <source>
        <dbReference type="SAM" id="SignalP"/>
    </source>
</evidence>
<feature type="signal peptide" evidence="1">
    <location>
        <begin position="1"/>
        <end position="16"/>
    </location>
</feature>
<sequence>MYTIFFIFLQFRPILQIFPQQPIADTANMLVGLLPRVSFQLIPPEQQLILCPYPSIHSSTRDINLSQSVQCSPASRPSNPSHRPNPLFTIQPNPTIIPRLPLYIFLFSPFS</sequence>
<comment type="caution">
    <text evidence="2">The sequence shown here is derived from an EMBL/GenBank/DDBJ whole genome shotgun (WGS) entry which is preliminary data.</text>
</comment>
<proteinExistence type="predicted"/>
<evidence type="ECO:0000313" key="2">
    <source>
        <dbReference type="EMBL" id="KAJ8061863.1"/>
    </source>
</evidence>
<organism evidence="2 3">
    <name type="scientific">Sclerotinia nivalis</name>
    <dbReference type="NCBI Taxonomy" id="352851"/>
    <lineage>
        <taxon>Eukaryota</taxon>
        <taxon>Fungi</taxon>
        <taxon>Dikarya</taxon>
        <taxon>Ascomycota</taxon>
        <taxon>Pezizomycotina</taxon>
        <taxon>Leotiomycetes</taxon>
        <taxon>Helotiales</taxon>
        <taxon>Sclerotiniaceae</taxon>
        <taxon>Sclerotinia</taxon>
    </lineage>
</organism>
<dbReference type="AlphaFoldDB" id="A0A9X0DIC2"/>
<dbReference type="Proteomes" id="UP001152300">
    <property type="component" value="Unassembled WGS sequence"/>
</dbReference>
<accession>A0A9X0DIC2</accession>
<evidence type="ECO:0000313" key="3">
    <source>
        <dbReference type="Proteomes" id="UP001152300"/>
    </source>
</evidence>
<dbReference type="EMBL" id="JAPEIS010000011">
    <property type="protein sequence ID" value="KAJ8061863.1"/>
    <property type="molecule type" value="Genomic_DNA"/>
</dbReference>
<reference evidence="2" key="1">
    <citation type="submission" date="2022-11" db="EMBL/GenBank/DDBJ databases">
        <title>Genome Resource of Sclerotinia nivalis Strain SnTB1, a Plant Pathogen Isolated from American Ginseng.</title>
        <authorList>
            <person name="Fan S."/>
        </authorList>
    </citation>
    <scope>NUCLEOTIDE SEQUENCE</scope>
    <source>
        <strain evidence="2">SnTB1</strain>
    </source>
</reference>
<name>A0A9X0DIC2_9HELO</name>
<feature type="chain" id="PRO_5040797913" evidence="1">
    <location>
        <begin position="17"/>
        <end position="111"/>
    </location>
</feature>